<evidence type="ECO:0000313" key="10">
    <source>
        <dbReference type="Proteomes" id="UP000186594"/>
    </source>
</evidence>
<dbReference type="GO" id="GO:0000466">
    <property type="term" value="P:maturation of 5.8S rRNA from tricistronic rRNA transcript (SSU-rRNA, 5.8S rRNA, LSU-rRNA)"/>
    <property type="evidence" value="ECO:0007669"/>
    <property type="project" value="UniProtKB-UniRule"/>
</dbReference>
<dbReference type="SUPFAM" id="SSF50978">
    <property type="entry name" value="WD40 repeat-like"/>
    <property type="match status" value="1"/>
</dbReference>
<dbReference type="Pfam" id="PF08145">
    <property type="entry name" value="BOP1NT"/>
    <property type="match status" value="1"/>
</dbReference>
<organism evidence="9 10">
    <name type="scientific">Neolecta irregularis (strain DAH-3)</name>
    <dbReference type="NCBI Taxonomy" id="1198029"/>
    <lineage>
        <taxon>Eukaryota</taxon>
        <taxon>Fungi</taxon>
        <taxon>Dikarya</taxon>
        <taxon>Ascomycota</taxon>
        <taxon>Taphrinomycotina</taxon>
        <taxon>Neolectales</taxon>
        <taxon>Neolectaceae</taxon>
        <taxon>Neolecta</taxon>
    </lineage>
</organism>
<keyword evidence="1 6" id="KW-0690">Ribosome biogenesis</keyword>
<dbReference type="Proteomes" id="UP000186594">
    <property type="component" value="Unassembled WGS sequence"/>
</dbReference>
<dbReference type="InterPro" id="IPR015943">
    <property type="entry name" value="WD40/YVTN_repeat-like_dom_sf"/>
</dbReference>
<dbReference type="PROSITE" id="PS00678">
    <property type="entry name" value="WD_REPEATS_1"/>
    <property type="match status" value="1"/>
</dbReference>
<dbReference type="InterPro" id="IPR028598">
    <property type="entry name" value="BOP1/Erb1"/>
</dbReference>
<protein>
    <recommendedName>
        <fullName evidence="6">Ribosome biogenesis protein ERB1</fullName>
    </recommendedName>
    <alternativeName>
        <fullName evidence="6">Eukaryotic ribosome biogenesis protein 1</fullName>
    </alternativeName>
</protein>
<sequence>MSNSIAAVDSLLESIQKPEGWTGLTDEYTGQDLVLTKEELDVVRRVIQGGITDEQYDPYQDQVEYFSGVLEQMPLSSAPEPKRRFIPSKYEAKMVMKIVRAIREGRIIPKKAETSNTPVFFDIWADDAPQRPNHVMHIPAPKLLLPTHDESYNPPAEYLPTEEKRLAWKEMDPEDREQDYLPQKYSSLRLVPGYVPFLNEKFERCLDLYLAPRVRRKKLNIDPESLVPKLPSPKDLRPFPTRCSTTYKGHDGRVRSISCDPSGIWLATGGDDGTVRIWEIITGRELWKWTSPTSSEGDAVNAVEWSPVKDSKILAVAAGDNAYIIIPPVFHKEDEAVAREIACAGRNVPPPEKKRKSPTATWVNPTTKQDMEGLCAIINTGRVIKQIAWHRRGDYFSTVAPGGSSSTVFIHQLSKYQSQAPFRKSKGPIQKVAFHPIKPYIYVATQRNIRIYNLAKQELIKNLQCGVRWISSLDIHIGGDNVVVGSYDKRLVWFDTDLSTKPYKSLRYHQRAIRDVQYHKGGLPLFCSASDDGSIHVFHGMVYNDLMENPLIVPLKKLIGHDVVESLGVLSIDWHPKQPWLFSAGADGMGRLWVH</sequence>
<evidence type="ECO:0000313" key="9">
    <source>
        <dbReference type="EMBL" id="OLL23371.1"/>
    </source>
</evidence>
<dbReference type="GO" id="GO:0030687">
    <property type="term" value="C:preribosome, large subunit precursor"/>
    <property type="evidence" value="ECO:0007669"/>
    <property type="project" value="UniProtKB-UniRule"/>
</dbReference>
<dbReference type="SMART" id="SM01035">
    <property type="entry name" value="BOP1NT"/>
    <property type="match status" value="1"/>
</dbReference>
<dbReference type="GO" id="GO:0005654">
    <property type="term" value="C:nucleoplasm"/>
    <property type="evidence" value="ECO:0007669"/>
    <property type="project" value="UniProtKB-SubCell"/>
</dbReference>
<dbReference type="PROSITE" id="PS50294">
    <property type="entry name" value="WD_REPEATS_REGION"/>
    <property type="match status" value="1"/>
</dbReference>
<dbReference type="InterPro" id="IPR012953">
    <property type="entry name" value="BOP1_N_dom"/>
</dbReference>
<dbReference type="OrthoDB" id="5571054at2759"/>
<comment type="similarity">
    <text evidence="6">Belongs to the WD repeat BOP1/ERB1 family.</text>
</comment>
<dbReference type="InterPro" id="IPR001680">
    <property type="entry name" value="WD40_rpt"/>
</dbReference>
<reference evidence="9 10" key="1">
    <citation type="submission" date="2016-04" db="EMBL/GenBank/DDBJ databases">
        <title>Evolutionary innovation and constraint leading to complex multicellularity in the Ascomycota.</title>
        <authorList>
            <person name="Cisse O."/>
            <person name="Nguyen A."/>
            <person name="Hewitt D.A."/>
            <person name="Jedd G."/>
            <person name="Stajich J.E."/>
        </authorList>
    </citation>
    <scope>NUCLEOTIDE SEQUENCE [LARGE SCALE GENOMIC DNA]</scope>
    <source>
        <strain evidence="9 10">DAH-3</strain>
    </source>
</reference>
<keyword evidence="2 6" id="KW-0698">rRNA processing</keyword>
<dbReference type="STRING" id="1198029.A0A1U7LLH9"/>
<dbReference type="PANTHER" id="PTHR17605">
    <property type="entry name" value="RIBOSOME BIOGENESIS PROTEIN BOP1 BLOCK OF PROLIFERATION 1 PROTEIN"/>
    <property type="match status" value="1"/>
</dbReference>
<accession>A0A1U7LLH9</accession>
<keyword evidence="3 7" id="KW-0853">WD repeat</keyword>
<feature type="repeat" description="WD" evidence="7">
    <location>
        <begin position="247"/>
        <end position="288"/>
    </location>
</feature>
<gene>
    <name evidence="6" type="primary">ERB1</name>
    <name evidence="9" type="ORF">NEOLI_004449</name>
</gene>
<evidence type="ECO:0000256" key="5">
    <source>
        <dbReference type="ARBA" id="ARBA00023242"/>
    </source>
</evidence>
<dbReference type="EMBL" id="LXFE01001749">
    <property type="protein sequence ID" value="OLL23371.1"/>
    <property type="molecule type" value="Genomic_DNA"/>
</dbReference>
<proteinExistence type="inferred from homology"/>
<comment type="subcellular location">
    <subcellularLocation>
        <location evidence="6">Nucleus</location>
        <location evidence="6">Nucleolus</location>
    </subcellularLocation>
    <subcellularLocation>
        <location evidence="6">Nucleus</location>
        <location evidence="6">Nucleoplasm</location>
    </subcellularLocation>
</comment>
<evidence type="ECO:0000256" key="4">
    <source>
        <dbReference type="ARBA" id="ARBA00022737"/>
    </source>
</evidence>
<evidence type="ECO:0000256" key="3">
    <source>
        <dbReference type="ARBA" id="ARBA00022574"/>
    </source>
</evidence>
<dbReference type="InterPro" id="IPR036322">
    <property type="entry name" value="WD40_repeat_dom_sf"/>
</dbReference>
<dbReference type="GO" id="GO:0043021">
    <property type="term" value="F:ribonucleoprotein complex binding"/>
    <property type="evidence" value="ECO:0007669"/>
    <property type="project" value="UniProtKB-UniRule"/>
</dbReference>
<evidence type="ECO:0000256" key="1">
    <source>
        <dbReference type="ARBA" id="ARBA00022517"/>
    </source>
</evidence>
<dbReference type="GO" id="GO:0070180">
    <property type="term" value="F:large ribosomal subunit rRNA binding"/>
    <property type="evidence" value="ECO:0007669"/>
    <property type="project" value="EnsemblFungi"/>
</dbReference>
<name>A0A1U7LLH9_NEOID</name>
<evidence type="ECO:0000256" key="7">
    <source>
        <dbReference type="PROSITE-ProRule" id="PRU00221"/>
    </source>
</evidence>
<dbReference type="AlphaFoldDB" id="A0A1U7LLH9"/>
<dbReference type="HAMAP" id="MF_03027">
    <property type="entry name" value="BOP1"/>
    <property type="match status" value="1"/>
</dbReference>
<evidence type="ECO:0000256" key="2">
    <source>
        <dbReference type="ARBA" id="ARBA00022552"/>
    </source>
</evidence>
<dbReference type="FunFam" id="2.130.10.10:FF:000061">
    <property type="entry name" value="Ribosome biogenesis protein BOP1 homolog"/>
    <property type="match status" value="1"/>
</dbReference>
<dbReference type="PROSITE" id="PS50082">
    <property type="entry name" value="WD_REPEATS_2"/>
    <property type="match status" value="1"/>
</dbReference>
<evidence type="ECO:0000256" key="6">
    <source>
        <dbReference type="HAMAP-Rule" id="MF_03027"/>
    </source>
</evidence>
<comment type="subunit">
    <text evidence="6">Component of the NOP7 complex, composed of ERB1, NOP7 and YTM1. Within the NOP7 complex ERB1 appears to interact directly with NOP7 and YTM1. The NOP7 complex also associates with the 66S pre-ribosome.</text>
</comment>
<keyword evidence="4" id="KW-0677">Repeat</keyword>
<evidence type="ECO:0000259" key="8">
    <source>
        <dbReference type="SMART" id="SM01035"/>
    </source>
</evidence>
<keyword evidence="5 6" id="KW-0539">Nucleus</keyword>
<dbReference type="GO" id="GO:0070545">
    <property type="term" value="C:PeBoW complex"/>
    <property type="evidence" value="ECO:0007669"/>
    <property type="project" value="EnsemblFungi"/>
</dbReference>
<keyword evidence="10" id="KW-1185">Reference proteome</keyword>
<dbReference type="Pfam" id="PF00400">
    <property type="entry name" value="WD40"/>
    <property type="match status" value="3"/>
</dbReference>
<dbReference type="SMART" id="SM00320">
    <property type="entry name" value="WD40"/>
    <property type="match status" value="6"/>
</dbReference>
<comment type="caution">
    <text evidence="9">The sequence shown here is derived from an EMBL/GenBank/DDBJ whole genome shotgun (WGS) entry which is preliminary data.</text>
</comment>
<dbReference type="OMA" id="MRPAKGE"/>
<dbReference type="PANTHER" id="PTHR17605:SF0">
    <property type="entry name" value="RIBOSOME BIOGENESIS PROTEIN BOP1"/>
    <property type="match status" value="1"/>
</dbReference>
<feature type="domain" description="BOP1 N-terminal" evidence="8">
    <location>
        <begin position="2"/>
        <end position="240"/>
    </location>
</feature>
<dbReference type="InterPro" id="IPR019775">
    <property type="entry name" value="WD40_repeat_CS"/>
</dbReference>
<comment type="function">
    <text evidence="6">Component of the NOP7 complex, which is required for maturation of the 25S and 5.8S ribosomal RNAs and formation of the 60S ribosome.</text>
</comment>
<dbReference type="GO" id="GO:0000463">
    <property type="term" value="P:maturation of LSU-rRNA from tricistronic rRNA transcript (SSU-rRNA, 5.8S rRNA, LSU-rRNA)"/>
    <property type="evidence" value="ECO:0007669"/>
    <property type="project" value="UniProtKB-UniRule"/>
</dbReference>
<dbReference type="Gene3D" id="2.130.10.10">
    <property type="entry name" value="YVTN repeat-like/Quinoprotein amine dehydrogenase"/>
    <property type="match status" value="1"/>
</dbReference>